<proteinExistence type="inferred from homology"/>
<accession>G8YGI1</accession>
<dbReference type="Pfam" id="PF00933">
    <property type="entry name" value="Glyco_hydro_3"/>
    <property type="match status" value="1"/>
</dbReference>
<reference evidence="8" key="2">
    <citation type="journal article" date="2012" name="G3 (Bethesda)">
        <title>Pichia sorbitophila, an interspecies yeast hybrid reveals early steps of genome resolution following polyploidization.</title>
        <authorList>
            <person name="Leh Louis V."/>
            <person name="Despons L."/>
            <person name="Friedrich A."/>
            <person name="Martin T."/>
            <person name="Durrens P."/>
            <person name="Casaregola S."/>
            <person name="Neuveglise C."/>
            <person name="Fairhead C."/>
            <person name="Marck C."/>
            <person name="Cruz J.A."/>
            <person name="Straub M.L."/>
            <person name="Kugler V."/>
            <person name="Sacerdot C."/>
            <person name="Uzunov Z."/>
            <person name="Thierry A."/>
            <person name="Weiss S."/>
            <person name="Bleykasten C."/>
            <person name="De Montigny J."/>
            <person name="Jacques N."/>
            <person name="Jung P."/>
            <person name="Lemaire M."/>
            <person name="Mallet S."/>
            <person name="Morel G."/>
            <person name="Richard G.F."/>
            <person name="Sarkar A."/>
            <person name="Savel G."/>
            <person name="Schacherer J."/>
            <person name="Seret M.L."/>
            <person name="Talla E."/>
            <person name="Samson G."/>
            <person name="Jubin C."/>
            <person name="Poulain J."/>
            <person name="Vacherie B."/>
            <person name="Barbe V."/>
            <person name="Pelletier E."/>
            <person name="Sherman D.J."/>
            <person name="Westhof E."/>
            <person name="Weissenbach J."/>
            <person name="Baret P.V."/>
            <person name="Wincker P."/>
            <person name="Gaillardin C."/>
            <person name="Dujon B."/>
            <person name="Souciet J.L."/>
        </authorList>
    </citation>
    <scope>NUCLEOTIDE SEQUENCE [LARGE SCALE GENOMIC DNA]</scope>
    <source>
        <strain evidence="8">ATCC MYA-4447 / BCRC 22081 / CBS 7064 / NBRC 10061 / NRRL Y-12695</strain>
    </source>
</reference>
<evidence type="ECO:0000313" key="8">
    <source>
        <dbReference type="Proteomes" id="UP000005222"/>
    </source>
</evidence>
<dbReference type="Gene3D" id="3.40.630.30">
    <property type="match status" value="1"/>
</dbReference>
<dbReference type="GO" id="GO:0005975">
    <property type="term" value="P:carbohydrate metabolic process"/>
    <property type="evidence" value="ECO:0007669"/>
    <property type="project" value="InterPro"/>
</dbReference>
<dbReference type="EMBL" id="FO082053">
    <property type="protein sequence ID" value="CCE80533.1"/>
    <property type="molecule type" value="Genomic_DNA"/>
</dbReference>
<feature type="region of interest" description="Disordered" evidence="4">
    <location>
        <begin position="593"/>
        <end position="614"/>
    </location>
</feature>
<dbReference type="Proteomes" id="UP000005222">
    <property type="component" value="Chromosome H"/>
</dbReference>
<dbReference type="SUPFAM" id="SSF51445">
    <property type="entry name" value="(Trans)glycosidases"/>
    <property type="match status" value="1"/>
</dbReference>
<dbReference type="STRING" id="559304.G8YGI1"/>
<dbReference type="Proteomes" id="UP000005222">
    <property type="component" value="Chromosome G"/>
</dbReference>
<dbReference type="InterPro" id="IPR036881">
    <property type="entry name" value="Glyco_hydro_3_C_sf"/>
</dbReference>
<dbReference type="HOGENOM" id="CLU_008392_3_0_1"/>
<protein>
    <submittedName>
        <fullName evidence="7">Piso0_003652 protein</fullName>
    </submittedName>
</protein>
<gene>
    <name evidence="7" type="primary">Piso0_003652</name>
    <name evidence="6" type="ORF">GNLVRS01_PISO0G17034g</name>
    <name evidence="7" type="ORF">GNLVRS01_PISO0H17035g</name>
</gene>
<sequence>MNEQPSSEIKVGHILCGGFPGTTVTPQAYHLIVDHNVSTIFLSRKNTVSVKQITKLIRDLQHIAYTQAHYKYPLMFAIDEEGGMMNSLFDPDHFTQFPGAMALSATGDTELVYEVSKALAVELTHIGFSIILGPVLDVVTKFSHQLVGVRSFGTTIEDVTRYGRACAKGLQDGGLFTFGKHFPGIGNATVDSLLELPMMYDSLEQIRQFNSVPFANLIKEGLLDGISAAGCGVPTISPDETHACLSPVIINNLLREYLGFEGVVISECLEMDALYHSIGLGQGVILSLYAGCDLVMVCHDKGLQDEVIESMKKALDNGNLDEEIISKCLKRIEKLQKRLRSWEEIFSYDGLDLDRSLYKEVFPESWNNHERLSQTAYRKSLTLVRDYSGVLPLPNYLDTNGSTEENASNNILLLTPLLHPVYPKEKGNRKGQNNTYSGEEVFQEFGHYLSNHPKNLNSKTPFNVLHTTYTANGLTALHESLIENSRTVIVLTSEASRNMYQIGIVKYVSILCGASPTSFTSSSSVTRSQLAKPLIIIATSSPYDFFYNRNIGSAYLCCYDYTDNVLKELAGLIMGDFPAEGCIPGEEKYIVKPNKRRASDQSSPESSSTLKLRKSTQPRRRWLVDEFDLNRDWASLVNVWKTNTEPINSLAETSSSHTMSEQSGQLSYQDDYFYKKLYFLLYTTNKTQKHFVVRNSSLNVIYGFVLTWVNDHHDVPLGENLNENDTTSLQKIGSILYLLVDKSKRFQSIGKNLHARALRYLVKEQNCTTITLGNSFPLIVLPRVSDLTELRNDKIISFINSIGWKPSFNKADKKYLMLLDDLPNWQVPKKIFRELMIVGVRFDICVNSESLMNLIDSHCKHNNKPDKDKRGFVSESSLHVSLTKDLYFEAIKYLNSKSHNAVKIITALEPTNQNVIGSIIIFTNKSPLSKFFPVFEESLKEEHIHSTDHTSPSSLVAGIVGPVIDPSYSNLTEIINFGLICSAITFIKTNFNDAENSMRRCVMFGVAADKSGSLDDMKEIGFREWKHYYDFYQRADATKTPFAEN</sequence>
<dbReference type="PANTHER" id="PTHR30480">
    <property type="entry name" value="BETA-HEXOSAMINIDASE-RELATED"/>
    <property type="match status" value="1"/>
</dbReference>
<keyword evidence="2" id="KW-0378">Hydrolase</keyword>
<dbReference type="InParanoid" id="G8YGI1"/>
<dbReference type="Gene3D" id="3.20.20.300">
    <property type="entry name" value="Glycoside hydrolase, family 3, N-terminal domain"/>
    <property type="match status" value="1"/>
</dbReference>
<keyword evidence="8" id="KW-1185">Reference proteome</keyword>
<dbReference type="InterPro" id="IPR036962">
    <property type="entry name" value="Glyco_hydro_3_N_sf"/>
</dbReference>
<dbReference type="eggNOG" id="ENOG502QTNX">
    <property type="taxonomic scope" value="Eukaryota"/>
</dbReference>
<dbReference type="GO" id="GO:0009254">
    <property type="term" value="P:peptidoglycan turnover"/>
    <property type="evidence" value="ECO:0007669"/>
    <property type="project" value="TreeGrafter"/>
</dbReference>
<dbReference type="InterPro" id="IPR017853">
    <property type="entry name" value="GH"/>
</dbReference>
<feature type="compositionally biased region" description="Polar residues" evidence="4">
    <location>
        <begin position="600"/>
        <end position="610"/>
    </location>
</feature>
<dbReference type="GO" id="GO:0004553">
    <property type="term" value="F:hydrolase activity, hydrolyzing O-glycosyl compounds"/>
    <property type="evidence" value="ECO:0007669"/>
    <property type="project" value="InterPro"/>
</dbReference>
<dbReference type="AlphaFoldDB" id="G8YGI1"/>
<dbReference type="PANTHER" id="PTHR30480:SF8">
    <property type="entry name" value="PUTATIVE (AFU_ORTHOLOGUE AFUA_8G04060)-RELATED"/>
    <property type="match status" value="1"/>
</dbReference>
<evidence type="ECO:0000256" key="4">
    <source>
        <dbReference type="SAM" id="MobiDB-lite"/>
    </source>
</evidence>
<comment type="similarity">
    <text evidence="1">Belongs to the glycosyl hydrolase 3 family.</text>
</comment>
<evidence type="ECO:0000313" key="6">
    <source>
        <dbReference type="EMBL" id="CCE80533.1"/>
    </source>
</evidence>
<organism evidence="7 8">
    <name type="scientific">Pichia sorbitophila (strain ATCC MYA-4447 / BCRC 22081 / CBS 7064 / NBRC 10061 / NRRL Y-12695)</name>
    <name type="common">Hybrid yeast</name>
    <dbReference type="NCBI Taxonomy" id="559304"/>
    <lineage>
        <taxon>Eukaryota</taxon>
        <taxon>Fungi</taxon>
        <taxon>Dikarya</taxon>
        <taxon>Ascomycota</taxon>
        <taxon>Saccharomycotina</taxon>
        <taxon>Pichiomycetes</taxon>
        <taxon>Debaryomycetaceae</taxon>
        <taxon>Millerozyma</taxon>
    </lineage>
</organism>
<evidence type="ECO:0000313" key="7">
    <source>
        <dbReference type="EMBL" id="CCE81298.1"/>
    </source>
</evidence>
<evidence type="ECO:0000259" key="5">
    <source>
        <dbReference type="Pfam" id="PF00933"/>
    </source>
</evidence>
<name>G8YGI1_PICSO</name>
<dbReference type="EMBL" id="FO082052">
    <property type="protein sequence ID" value="CCE81298.1"/>
    <property type="molecule type" value="Genomic_DNA"/>
</dbReference>
<dbReference type="Gene3D" id="3.40.50.1700">
    <property type="entry name" value="Glycoside hydrolase family 3 C-terminal domain"/>
    <property type="match status" value="1"/>
</dbReference>
<evidence type="ECO:0000256" key="2">
    <source>
        <dbReference type="ARBA" id="ARBA00022801"/>
    </source>
</evidence>
<feature type="domain" description="Glycoside hydrolase family 3 N-terminal" evidence="5">
    <location>
        <begin position="28"/>
        <end position="334"/>
    </location>
</feature>
<dbReference type="OMA" id="IMLCQSH"/>
<dbReference type="OrthoDB" id="4215304at2759"/>
<dbReference type="InterPro" id="IPR001764">
    <property type="entry name" value="Glyco_hydro_3_N"/>
</dbReference>
<keyword evidence="3" id="KW-0326">Glycosidase</keyword>
<evidence type="ECO:0000256" key="1">
    <source>
        <dbReference type="ARBA" id="ARBA00005336"/>
    </source>
</evidence>
<dbReference type="InterPro" id="IPR050226">
    <property type="entry name" value="NagZ_Beta-hexosaminidase"/>
</dbReference>
<evidence type="ECO:0000256" key="3">
    <source>
        <dbReference type="ARBA" id="ARBA00023295"/>
    </source>
</evidence>
<reference evidence="7" key="1">
    <citation type="submission" date="2011-10" db="EMBL/GenBank/DDBJ databases">
        <authorList>
            <person name="Genoscope - CEA"/>
        </authorList>
    </citation>
    <scope>NUCLEOTIDE SEQUENCE</scope>
</reference>